<dbReference type="InterPro" id="IPR020904">
    <property type="entry name" value="Sc_DH/Rdtase_CS"/>
</dbReference>
<keyword evidence="4" id="KW-0675">Receptor</keyword>
<protein>
    <submittedName>
        <fullName evidence="4">TonB-dependent receptor</fullName>
    </submittedName>
</protein>
<dbReference type="PRINTS" id="PR00081">
    <property type="entry name" value="GDHRDH"/>
</dbReference>
<dbReference type="GO" id="GO:0016020">
    <property type="term" value="C:membrane"/>
    <property type="evidence" value="ECO:0007669"/>
    <property type="project" value="TreeGrafter"/>
</dbReference>
<dbReference type="AlphaFoldDB" id="M4HWT9"/>
<accession>M4HWT9</accession>
<keyword evidence="2" id="KW-0560">Oxidoreductase</keyword>
<evidence type="ECO:0000256" key="2">
    <source>
        <dbReference type="ARBA" id="ARBA00023002"/>
    </source>
</evidence>
<dbReference type="Pfam" id="PF00106">
    <property type="entry name" value="adh_short"/>
    <property type="match status" value="1"/>
</dbReference>
<dbReference type="SUPFAM" id="SSF51735">
    <property type="entry name" value="NAD(P)-binding Rossmann-fold domains"/>
    <property type="match status" value="1"/>
</dbReference>
<dbReference type="GO" id="GO:0016491">
    <property type="term" value="F:oxidoreductase activity"/>
    <property type="evidence" value="ECO:0007669"/>
    <property type="project" value="UniProtKB-KW"/>
</dbReference>
<evidence type="ECO:0000259" key="3">
    <source>
        <dbReference type="SMART" id="SM00822"/>
    </source>
</evidence>
<dbReference type="InterPro" id="IPR036291">
    <property type="entry name" value="NAD(P)-bd_dom_sf"/>
</dbReference>
<dbReference type="InterPro" id="IPR002347">
    <property type="entry name" value="SDR_fam"/>
</dbReference>
<reference evidence="4" key="1">
    <citation type="journal article" date="2013" name="Mar. Drugs">
        <title>Assessing the effectiveness of functional genetic screens for the identification of bioactive metabolites.</title>
        <authorList>
            <person name="Penesyan A."/>
            <person name="Ballestriero F."/>
            <person name="Daim M."/>
            <person name="Kjelleberg S."/>
            <person name="Thomas T."/>
            <person name="Egan S."/>
        </authorList>
    </citation>
    <scope>NUCLEOTIDE SEQUENCE</scope>
    <source>
        <strain evidence="4">D250</strain>
    </source>
</reference>
<dbReference type="EMBL" id="JX523957">
    <property type="protein sequence ID" value="AFT64155.1"/>
    <property type="molecule type" value="Genomic_DNA"/>
</dbReference>
<dbReference type="SMART" id="SM00822">
    <property type="entry name" value="PKS_KR"/>
    <property type="match status" value="1"/>
</dbReference>
<proteinExistence type="inferred from homology"/>
<feature type="domain" description="Ketoreductase" evidence="3">
    <location>
        <begin position="7"/>
        <end position="188"/>
    </location>
</feature>
<dbReference type="InterPro" id="IPR057326">
    <property type="entry name" value="KR_dom"/>
</dbReference>
<name>M4HWT9_9GAMM</name>
<organism evidence="4">
    <name type="scientific">gamma proteobacterium D250</name>
    <dbReference type="NCBI Taxonomy" id="649546"/>
    <lineage>
        <taxon>Bacteria</taxon>
        <taxon>Pseudomonadati</taxon>
        <taxon>Pseudomonadota</taxon>
        <taxon>Gammaproteobacteria</taxon>
    </lineage>
</organism>
<evidence type="ECO:0000256" key="1">
    <source>
        <dbReference type="ARBA" id="ARBA00006484"/>
    </source>
</evidence>
<comment type="similarity">
    <text evidence="1">Belongs to the short-chain dehydrogenases/reductases (SDR) family.</text>
</comment>
<dbReference type="EMBL" id="JX523954">
    <property type="protein sequence ID" value="AFT64074.1"/>
    <property type="molecule type" value="Genomic_DNA"/>
</dbReference>
<sequence length="258" mass="28801">MQGIRDKTLWITGASSGIGRALVLRLVQQNNFVIVSGRRLDALVELQKIAPHRLRTLNCDLSDDAVMPGVARQLANFTDHLDMVIACAGTCEYDDELQLDVAMYRRVFDGNFFALINTLHCALPLLAESRSPVFAALGSLSAVVPFPRAEAYGSSKAALAYFLESVRADSGLTPLRVVHIRPGFVDTRLTQRNDFAMPFLMTPDQAAERIENGLCGSGHTIDFPKRLSWPLRFLGLFRSIWFRFCAPKMTRVRSLRKD</sequence>
<dbReference type="Gene3D" id="3.40.50.720">
    <property type="entry name" value="NAD(P)-binding Rossmann-like Domain"/>
    <property type="match status" value="1"/>
</dbReference>
<dbReference type="PANTHER" id="PTHR44196">
    <property type="entry name" value="DEHYDROGENASE/REDUCTASE SDR FAMILY MEMBER 7B"/>
    <property type="match status" value="1"/>
</dbReference>
<evidence type="ECO:0000313" key="4">
    <source>
        <dbReference type="EMBL" id="AFT64074.1"/>
    </source>
</evidence>
<dbReference type="PROSITE" id="PS00061">
    <property type="entry name" value="ADH_SHORT"/>
    <property type="match status" value="1"/>
</dbReference>
<dbReference type="PANTHER" id="PTHR44196:SF1">
    <property type="entry name" value="DEHYDROGENASE_REDUCTASE SDR FAMILY MEMBER 7B"/>
    <property type="match status" value="1"/>
</dbReference>